<dbReference type="AlphaFoldDB" id="A0A6S7GPY5"/>
<gene>
    <name evidence="1" type="ORF">PACLA_8A079811</name>
</gene>
<dbReference type="InterPro" id="IPR012337">
    <property type="entry name" value="RNaseH-like_sf"/>
</dbReference>
<dbReference type="Proteomes" id="UP001152795">
    <property type="component" value="Unassembled WGS sequence"/>
</dbReference>
<dbReference type="InterPro" id="IPR001584">
    <property type="entry name" value="Integrase_cat-core"/>
</dbReference>
<dbReference type="Gene3D" id="3.30.420.10">
    <property type="entry name" value="Ribonuclease H-like superfamily/Ribonuclease H"/>
    <property type="match status" value="1"/>
</dbReference>
<dbReference type="InterPro" id="IPR036397">
    <property type="entry name" value="RNaseH_sf"/>
</dbReference>
<protein>
    <submittedName>
        <fullName evidence="1">Integrase core domain-containing</fullName>
    </submittedName>
</protein>
<name>A0A6S7GPY5_PARCT</name>
<dbReference type="PANTHER" id="PTHR46585">
    <property type="entry name" value="INTEGRASE CORE DOMAIN CONTAINING PROTEIN"/>
    <property type="match status" value="1"/>
</dbReference>
<dbReference type="SUPFAM" id="SSF53098">
    <property type="entry name" value="Ribonuclease H-like"/>
    <property type="match status" value="1"/>
</dbReference>
<sequence length="94" mass="11350">MVPAAEQVLKQFHERFGRYPKVVQFDEGTEFYNKGVITLLNDHDIHHFSTRTDSKKAAIVERFNRTLQIRMWKYFTERGFTEKKKKWIDVLPNF</sequence>
<evidence type="ECO:0000313" key="1">
    <source>
        <dbReference type="EMBL" id="CAB3991952.1"/>
    </source>
</evidence>
<dbReference type="PROSITE" id="PS50994">
    <property type="entry name" value="INTEGRASE"/>
    <property type="match status" value="1"/>
</dbReference>
<dbReference type="PANTHER" id="PTHR46585:SF1">
    <property type="entry name" value="CHROMO DOMAIN-CONTAINING PROTEIN"/>
    <property type="match status" value="1"/>
</dbReference>
<dbReference type="OrthoDB" id="6343797at2759"/>
<keyword evidence="2" id="KW-1185">Reference proteome</keyword>
<evidence type="ECO:0000313" key="2">
    <source>
        <dbReference type="Proteomes" id="UP001152795"/>
    </source>
</evidence>
<organism evidence="1 2">
    <name type="scientific">Paramuricea clavata</name>
    <name type="common">Red gorgonian</name>
    <name type="synonym">Violescent sea-whip</name>
    <dbReference type="NCBI Taxonomy" id="317549"/>
    <lineage>
        <taxon>Eukaryota</taxon>
        <taxon>Metazoa</taxon>
        <taxon>Cnidaria</taxon>
        <taxon>Anthozoa</taxon>
        <taxon>Octocorallia</taxon>
        <taxon>Malacalcyonacea</taxon>
        <taxon>Plexauridae</taxon>
        <taxon>Paramuricea</taxon>
    </lineage>
</organism>
<reference evidence="1" key="1">
    <citation type="submission" date="2020-04" db="EMBL/GenBank/DDBJ databases">
        <authorList>
            <person name="Alioto T."/>
            <person name="Alioto T."/>
            <person name="Gomez Garrido J."/>
        </authorList>
    </citation>
    <scope>NUCLEOTIDE SEQUENCE</scope>
    <source>
        <strain evidence="1">A484AB</strain>
    </source>
</reference>
<dbReference type="EMBL" id="CACRXK020001948">
    <property type="protein sequence ID" value="CAB3991952.1"/>
    <property type="molecule type" value="Genomic_DNA"/>
</dbReference>
<dbReference type="GO" id="GO:0015074">
    <property type="term" value="P:DNA integration"/>
    <property type="evidence" value="ECO:0007669"/>
    <property type="project" value="InterPro"/>
</dbReference>
<accession>A0A6S7GPY5</accession>
<proteinExistence type="predicted"/>
<comment type="caution">
    <text evidence="1">The sequence shown here is derived from an EMBL/GenBank/DDBJ whole genome shotgun (WGS) entry which is preliminary data.</text>
</comment>
<feature type="non-terminal residue" evidence="1">
    <location>
        <position position="94"/>
    </location>
</feature>
<dbReference type="GO" id="GO:0003676">
    <property type="term" value="F:nucleic acid binding"/>
    <property type="evidence" value="ECO:0007669"/>
    <property type="project" value="InterPro"/>
</dbReference>